<dbReference type="PANTHER" id="PTHR11655">
    <property type="entry name" value="60S/50S RIBOSOMAL PROTEIN L6/L9"/>
    <property type="match status" value="1"/>
</dbReference>
<organism evidence="5 6">
    <name type="scientific">Astathelohania contejeani</name>
    <dbReference type="NCBI Taxonomy" id="164912"/>
    <lineage>
        <taxon>Eukaryota</taxon>
        <taxon>Fungi</taxon>
        <taxon>Fungi incertae sedis</taxon>
        <taxon>Microsporidia</taxon>
        <taxon>Astathelohaniidae</taxon>
        <taxon>Astathelohania</taxon>
    </lineage>
</organism>
<dbReference type="SUPFAM" id="SSF56053">
    <property type="entry name" value="Ribosomal protein L6"/>
    <property type="match status" value="2"/>
</dbReference>
<comment type="caution">
    <text evidence="5">The sequence shown here is derived from an EMBL/GenBank/DDBJ whole genome shotgun (WGS) entry which is preliminary data.</text>
</comment>
<dbReference type="Pfam" id="PF00347">
    <property type="entry name" value="Ribosomal_L6"/>
    <property type="match status" value="2"/>
</dbReference>
<feature type="domain" description="Large ribosomal subunit protein uL6 alpha-beta" evidence="4">
    <location>
        <begin position="96"/>
        <end position="174"/>
    </location>
</feature>
<keyword evidence="3" id="KW-0687">Ribonucleoprotein</keyword>
<evidence type="ECO:0000256" key="3">
    <source>
        <dbReference type="ARBA" id="ARBA00023274"/>
    </source>
</evidence>
<dbReference type="EMBL" id="SBIQ01000320">
    <property type="protein sequence ID" value="KAF7679735.1"/>
    <property type="molecule type" value="Genomic_DNA"/>
</dbReference>
<dbReference type="GO" id="GO:0005840">
    <property type="term" value="C:ribosome"/>
    <property type="evidence" value="ECO:0007669"/>
    <property type="project" value="UniProtKB-KW"/>
</dbReference>
<gene>
    <name evidence="5" type="primary">RPL9B</name>
    <name evidence="5" type="ORF">TCON_2469</name>
</gene>
<reference evidence="5 6" key="1">
    <citation type="submission" date="2019-01" db="EMBL/GenBank/DDBJ databases">
        <title>Genomes sequencing and comparative genomics of infectious freshwater microsporidia, Cucumispora dikerogammari and Thelohania contejeani.</title>
        <authorList>
            <person name="Cormier A."/>
            <person name="Giraud I."/>
            <person name="Wattier R."/>
            <person name="Teixeira M."/>
            <person name="Grandjean F."/>
            <person name="Rigaud T."/>
            <person name="Cordaux R."/>
        </authorList>
    </citation>
    <scope>NUCLEOTIDE SEQUENCE [LARGE SCALE GENOMIC DNA]</scope>
    <source>
        <strain evidence="5">T1</strain>
        <tissue evidence="5">Spores</tissue>
    </source>
</reference>
<dbReference type="PIRSF" id="PIRSF002162">
    <property type="entry name" value="Ribosomal_L6"/>
    <property type="match status" value="1"/>
</dbReference>
<keyword evidence="2 5" id="KW-0689">Ribosomal protein</keyword>
<dbReference type="PANTHER" id="PTHR11655:SF16">
    <property type="entry name" value="60S RIBOSOMAL PROTEIN L9"/>
    <property type="match status" value="1"/>
</dbReference>
<name>A0ABQ7HVZ3_9MICR</name>
<sequence>MKRLMREEVIRIPESVEVKLNDKIFEAIGPKGTVKKDFRHLNLTITLENNSIFVRLWNGNSREQSKLITCASLIKNALTGCSKGYRYVMKAAFKHFPIGMEVEENGKKIIIKNFLGEKRLRRFDVLGDSVARLGEEKDTLVIEGPSIDDVSQCAGNIMNSCKPKNFDRRIFMDGVYISKKGLIEE</sequence>
<evidence type="ECO:0000256" key="2">
    <source>
        <dbReference type="ARBA" id="ARBA00022980"/>
    </source>
</evidence>
<evidence type="ECO:0000256" key="1">
    <source>
        <dbReference type="ARBA" id="ARBA00009356"/>
    </source>
</evidence>
<evidence type="ECO:0000313" key="6">
    <source>
        <dbReference type="Proteomes" id="UP001516464"/>
    </source>
</evidence>
<proteinExistence type="inferred from homology"/>
<keyword evidence="6" id="KW-1185">Reference proteome</keyword>
<accession>A0ABQ7HVZ3</accession>
<dbReference type="Proteomes" id="UP001516464">
    <property type="component" value="Unassembled WGS sequence"/>
</dbReference>
<protein>
    <submittedName>
        <fullName evidence="5">60S ribosomal protein L9-B</fullName>
    </submittedName>
</protein>
<comment type="similarity">
    <text evidence="1">Belongs to the universal ribosomal protein uL6 family.</text>
</comment>
<evidence type="ECO:0000313" key="5">
    <source>
        <dbReference type="EMBL" id="KAF7679735.1"/>
    </source>
</evidence>
<dbReference type="InterPro" id="IPR000702">
    <property type="entry name" value="Ribosomal_uL6-like"/>
</dbReference>
<dbReference type="Gene3D" id="3.90.930.12">
    <property type="entry name" value="Ribosomal protein L6, alpha-beta domain"/>
    <property type="match status" value="2"/>
</dbReference>
<dbReference type="InterPro" id="IPR036789">
    <property type="entry name" value="Ribosomal_uL6-like_a/b-dom_sf"/>
</dbReference>
<evidence type="ECO:0000259" key="4">
    <source>
        <dbReference type="Pfam" id="PF00347"/>
    </source>
</evidence>
<dbReference type="InterPro" id="IPR020040">
    <property type="entry name" value="Ribosomal_uL6_a/b-dom"/>
</dbReference>
<feature type="domain" description="Large ribosomal subunit protein uL6 alpha-beta" evidence="4">
    <location>
        <begin position="12"/>
        <end position="84"/>
    </location>
</feature>